<proteinExistence type="predicted"/>
<comment type="caution">
    <text evidence="1">The sequence shown here is derived from an EMBL/GenBank/DDBJ whole genome shotgun (WGS) entry which is preliminary data.</text>
</comment>
<dbReference type="AlphaFoldDB" id="A0AAV4VWT2"/>
<gene>
    <name evidence="1" type="ORF">CDAR_471731</name>
</gene>
<evidence type="ECO:0000313" key="2">
    <source>
        <dbReference type="Proteomes" id="UP001054837"/>
    </source>
</evidence>
<sequence length="115" mass="13243">MKGDASANMARDPSSLRFSGNFRYDISCIQNIMLSGYLLFLALKYKRFGINSPAPKTDAFGCRPEKDSDVKMHCYTSLFSGKLFTGIVPNVLSEYSMRKRYKLCYFLFLILKYMQ</sequence>
<evidence type="ECO:0000313" key="1">
    <source>
        <dbReference type="EMBL" id="GIY74742.1"/>
    </source>
</evidence>
<keyword evidence="2" id="KW-1185">Reference proteome</keyword>
<reference evidence="1 2" key="1">
    <citation type="submission" date="2021-06" db="EMBL/GenBank/DDBJ databases">
        <title>Caerostris darwini draft genome.</title>
        <authorList>
            <person name="Kono N."/>
            <person name="Arakawa K."/>
        </authorList>
    </citation>
    <scope>NUCLEOTIDE SEQUENCE [LARGE SCALE GENOMIC DNA]</scope>
</reference>
<protein>
    <submittedName>
        <fullName evidence="1">Uncharacterized protein</fullName>
    </submittedName>
</protein>
<organism evidence="1 2">
    <name type="scientific">Caerostris darwini</name>
    <dbReference type="NCBI Taxonomy" id="1538125"/>
    <lineage>
        <taxon>Eukaryota</taxon>
        <taxon>Metazoa</taxon>
        <taxon>Ecdysozoa</taxon>
        <taxon>Arthropoda</taxon>
        <taxon>Chelicerata</taxon>
        <taxon>Arachnida</taxon>
        <taxon>Araneae</taxon>
        <taxon>Araneomorphae</taxon>
        <taxon>Entelegynae</taxon>
        <taxon>Araneoidea</taxon>
        <taxon>Araneidae</taxon>
        <taxon>Caerostris</taxon>
    </lineage>
</organism>
<dbReference type="Proteomes" id="UP001054837">
    <property type="component" value="Unassembled WGS sequence"/>
</dbReference>
<dbReference type="EMBL" id="BPLQ01013781">
    <property type="protein sequence ID" value="GIY74742.1"/>
    <property type="molecule type" value="Genomic_DNA"/>
</dbReference>
<name>A0AAV4VWT2_9ARAC</name>
<accession>A0AAV4VWT2</accession>